<comment type="similarity">
    <text evidence="2 12">Belongs to the FPP/GGPP synthase family.</text>
</comment>
<dbReference type="PANTHER" id="PTHR12001:SF69">
    <property type="entry name" value="ALL TRANS-POLYPRENYL-DIPHOSPHATE SYNTHASE PDSS1"/>
    <property type="match status" value="1"/>
</dbReference>
<name>A0A0C5VAR7_9GAMM</name>
<dbReference type="PANTHER" id="PTHR12001">
    <property type="entry name" value="GERANYLGERANYL PYROPHOSPHATE SYNTHASE"/>
    <property type="match status" value="1"/>
</dbReference>
<dbReference type="Proteomes" id="UP000032266">
    <property type="component" value="Chromosome"/>
</dbReference>
<evidence type="ECO:0000256" key="10">
    <source>
        <dbReference type="ARBA" id="ARBA00079637"/>
    </source>
</evidence>
<evidence type="ECO:0000256" key="5">
    <source>
        <dbReference type="ARBA" id="ARBA00022842"/>
    </source>
</evidence>
<evidence type="ECO:0000256" key="7">
    <source>
        <dbReference type="ARBA" id="ARBA00055029"/>
    </source>
</evidence>
<evidence type="ECO:0000256" key="9">
    <source>
        <dbReference type="ARBA" id="ARBA00072473"/>
    </source>
</evidence>
<proteinExistence type="inferred from homology"/>
<evidence type="ECO:0000256" key="12">
    <source>
        <dbReference type="RuleBase" id="RU004466"/>
    </source>
</evidence>
<keyword evidence="4" id="KW-0479">Metal-binding</keyword>
<dbReference type="HOGENOM" id="CLU_014015_2_0_6"/>
<evidence type="ECO:0000256" key="3">
    <source>
        <dbReference type="ARBA" id="ARBA00022679"/>
    </source>
</evidence>
<comment type="catalytic activity">
    <reaction evidence="6">
        <text>5 isopentenyl diphosphate + (2E,6E)-farnesyl diphosphate = all-trans-octaprenyl diphosphate + 5 diphosphate</text>
        <dbReference type="Rhea" id="RHEA:27798"/>
        <dbReference type="ChEBI" id="CHEBI:33019"/>
        <dbReference type="ChEBI" id="CHEBI:57711"/>
        <dbReference type="ChEBI" id="CHEBI:128769"/>
        <dbReference type="ChEBI" id="CHEBI:175763"/>
        <dbReference type="EC" id="2.5.1.90"/>
    </reaction>
</comment>
<dbReference type="PROSITE" id="PS00444">
    <property type="entry name" value="POLYPRENYL_SYNTHASE_2"/>
    <property type="match status" value="1"/>
</dbReference>
<dbReference type="EC" id="2.5.1.90" evidence="8"/>
<dbReference type="PROSITE" id="PS00723">
    <property type="entry name" value="POLYPRENYL_SYNTHASE_1"/>
    <property type="match status" value="1"/>
</dbReference>
<dbReference type="GO" id="GO:0008299">
    <property type="term" value="P:isoprenoid biosynthetic process"/>
    <property type="evidence" value="ECO:0007669"/>
    <property type="project" value="InterPro"/>
</dbReference>
<dbReference type="FunFam" id="1.10.600.10:FF:000002">
    <property type="entry name" value="Octaprenyl diphosphate synthase"/>
    <property type="match status" value="1"/>
</dbReference>
<comment type="cofactor">
    <cofactor evidence="1">
        <name>Mg(2+)</name>
        <dbReference type="ChEBI" id="CHEBI:18420"/>
    </cofactor>
</comment>
<dbReference type="PATRIC" id="fig|1445510.3.peg.4367"/>
<dbReference type="STRING" id="1445510.YC6258_04403"/>
<dbReference type="Gene3D" id="1.10.600.10">
    <property type="entry name" value="Farnesyl Diphosphate Synthase"/>
    <property type="match status" value="1"/>
</dbReference>
<sequence length="325" mass="35628">MYPMDLKQIIATVQDDFQAVDHEVLRMLDSRVPLIEKIAEYIISSGGKRLRPLIVLLVAKASGYQGNKHIKLATLIEFIHTATLLHDDVVDTSDLRRGRPTANAKWGNAPSVLVGDFLYSRAFENLVHVGDMDIMATISKATSIIAEGEVLQLINVGKPETTEEDYLKVIHGKTATLFEASSLGASFLGGTNPELQDSMQIYGLELGMAFQIIDDVLDYIGNADELGKNVGDDLAEGKPTLPLIKAMEFGSPEQRSLIADAISNANRDHLEPIVSAVRDSGALEYCIELAETKSKNAIRHLMVMPASIYRDCLESIAHIAVQRKN</sequence>
<comment type="function">
    <text evidence="7">Supplies octaprenyl diphosphate, the precursor for the side chain of the isoprenoid quinones ubiquinone and menaquinone.</text>
</comment>
<evidence type="ECO:0000256" key="4">
    <source>
        <dbReference type="ARBA" id="ARBA00022723"/>
    </source>
</evidence>
<evidence type="ECO:0000256" key="2">
    <source>
        <dbReference type="ARBA" id="ARBA00006706"/>
    </source>
</evidence>
<reference evidence="13 14" key="1">
    <citation type="submission" date="2014-01" db="EMBL/GenBank/DDBJ databases">
        <title>Full genme sequencing of cellulolytic bacterium Gynuella sunshinyii YC6258T gen. nov., sp. nov.</title>
        <authorList>
            <person name="Khan H."/>
            <person name="Chung E.J."/>
            <person name="Chung Y.R."/>
        </authorList>
    </citation>
    <scope>NUCLEOTIDE SEQUENCE [LARGE SCALE GENOMIC DNA]</scope>
    <source>
        <strain evidence="13 14">YC6258</strain>
    </source>
</reference>
<keyword evidence="5" id="KW-0460">Magnesium</keyword>
<dbReference type="SUPFAM" id="SSF48576">
    <property type="entry name" value="Terpenoid synthases"/>
    <property type="match status" value="1"/>
</dbReference>
<dbReference type="CDD" id="cd00685">
    <property type="entry name" value="Trans_IPPS_HT"/>
    <property type="match status" value="1"/>
</dbReference>
<evidence type="ECO:0000313" key="14">
    <source>
        <dbReference type="Proteomes" id="UP000032266"/>
    </source>
</evidence>
<dbReference type="EMBL" id="CP007142">
    <property type="protein sequence ID" value="AJQ96435.1"/>
    <property type="molecule type" value="Genomic_DNA"/>
</dbReference>
<organism evidence="13 14">
    <name type="scientific">Gynuella sunshinyii YC6258</name>
    <dbReference type="NCBI Taxonomy" id="1445510"/>
    <lineage>
        <taxon>Bacteria</taxon>
        <taxon>Pseudomonadati</taxon>
        <taxon>Pseudomonadota</taxon>
        <taxon>Gammaproteobacteria</taxon>
        <taxon>Oceanospirillales</taxon>
        <taxon>Saccharospirillaceae</taxon>
        <taxon>Gynuella</taxon>
    </lineage>
</organism>
<keyword evidence="14" id="KW-1185">Reference proteome</keyword>
<dbReference type="InterPro" id="IPR008949">
    <property type="entry name" value="Isoprenoid_synthase_dom_sf"/>
</dbReference>
<dbReference type="SFLD" id="SFLDS00005">
    <property type="entry name" value="Isoprenoid_Synthase_Type_I"/>
    <property type="match status" value="1"/>
</dbReference>
<protein>
    <recommendedName>
        <fullName evidence="9">Octaprenyl diphosphate synthase</fullName>
        <ecNumber evidence="8">2.5.1.90</ecNumber>
    </recommendedName>
    <alternativeName>
        <fullName evidence="11">All-trans-octaprenyl-diphosphate synthase</fullName>
    </alternativeName>
    <alternativeName>
        <fullName evidence="10">Octaprenyl pyrophosphate synthase</fullName>
    </alternativeName>
</protein>
<dbReference type="GO" id="GO:0106350">
    <property type="term" value="F:all-trans-octaprenyl-diphosphate synthase activity"/>
    <property type="evidence" value="ECO:0007669"/>
    <property type="project" value="UniProtKB-EC"/>
</dbReference>
<evidence type="ECO:0000313" key="13">
    <source>
        <dbReference type="EMBL" id="AJQ96435.1"/>
    </source>
</evidence>
<dbReference type="AlphaFoldDB" id="A0A0C5VAR7"/>
<gene>
    <name evidence="13" type="ORF">YC6258_04403</name>
</gene>
<dbReference type="KEGG" id="gsn:YC6258_04403"/>
<dbReference type="InterPro" id="IPR000092">
    <property type="entry name" value="Polyprenyl_synt"/>
</dbReference>
<dbReference type="Pfam" id="PF00348">
    <property type="entry name" value="polyprenyl_synt"/>
    <property type="match status" value="1"/>
</dbReference>
<accession>A0A0C5VAR7</accession>
<evidence type="ECO:0000256" key="6">
    <source>
        <dbReference type="ARBA" id="ARBA00051506"/>
    </source>
</evidence>
<dbReference type="GO" id="GO:0046872">
    <property type="term" value="F:metal ion binding"/>
    <property type="evidence" value="ECO:0007669"/>
    <property type="project" value="UniProtKB-KW"/>
</dbReference>
<dbReference type="InterPro" id="IPR033749">
    <property type="entry name" value="Polyprenyl_synt_CS"/>
</dbReference>
<evidence type="ECO:0000256" key="1">
    <source>
        <dbReference type="ARBA" id="ARBA00001946"/>
    </source>
</evidence>
<evidence type="ECO:0000256" key="8">
    <source>
        <dbReference type="ARBA" id="ARBA00066511"/>
    </source>
</evidence>
<keyword evidence="3 12" id="KW-0808">Transferase</keyword>
<evidence type="ECO:0000256" key="11">
    <source>
        <dbReference type="ARBA" id="ARBA00083124"/>
    </source>
</evidence>